<evidence type="ECO:0000256" key="5">
    <source>
        <dbReference type="ARBA" id="ARBA00023288"/>
    </source>
</evidence>
<dbReference type="SUPFAM" id="SSF64356">
    <property type="entry name" value="SNARE-like"/>
    <property type="match status" value="1"/>
</dbReference>
<feature type="domain" description="Longin" evidence="9">
    <location>
        <begin position="1"/>
        <end position="86"/>
    </location>
</feature>
<keyword evidence="2" id="KW-0488">Methylation</keyword>
<dbReference type="SUPFAM" id="SSF58038">
    <property type="entry name" value="SNARE fusion complex"/>
    <property type="match status" value="1"/>
</dbReference>
<evidence type="ECO:0000256" key="8">
    <source>
        <dbReference type="PROSITE-ProRule" id="PRU00290"/>
    </source>
</evidence>
<dbReference type="PROSITE" id="PS50892">
    <property type="entry name" value="V_SNARE"/>
    <property type="match status" value="1"/>
</dbReference>
<accession>A0A078BAT6</accession>
<dbReference type="FunCoup" id="A0A078BAT6">
    <property type="interactions" value="625"/>
</dbReference>
<dbReference type="PANTHER" id="PTHR45806:SF1">
    <property type="entry name" value="SYNAPTOBREVIN HOMOLOG YKT6"/>
    <property type="match status" value="1"/>
</dbReference>
<dbReference type="CDD" id="cd14824">
    <property type="entry name" value="Longin"/>
    <property type="match status" value="1"/>
</dbReference>
<evidence type="ECO:0000259" key="10">
    <source>
        <dbReference type="PROSITE" id="PS50892"/>
    </source>
</evidence>
<dbReference type="GO" id="GO:0006888">
    <property type="term" value="P:endoplasmic reticulum to Golgi vesicle-mediated transport"/>
    <property type="evidence" value="ECO:0007669"/>
    <property type="project" value="TreeGrafter"/>
</dbReference>
<evidence type="ECO:0000256" key="6">
    <source>
        <dbReference type="ARBA" id="ARBA00023289"/>
    </source>
</evidence>
<dbReference type="OMA" id="HYIGIIR"/>
<protein>
    <submittedName>
        <fullName evidence="11">Snare protein</fullName>
    </submittedName>
</protein>
<dbReference type="SMART" id="SM01270">
    <property type="entry name" value="Longin"/>
    <property type="match status" value="1"/>
</dbReference>
<name>A0A078BAT6_STYLE</name>
<comment type="similarity">
    <text evidence="1">Belongs to the synaptobrevin family.</text>
</comment>
<evidence type="ECO:0000256" key="3">
    <source>
        <dbReference type="ARBA" id="ARBA00023136"/>
    </source>
</evidence>
<evidence type="ECO:0000256" key="1">
    <source>
        <dbReference type="ARBA" id="ARBA00008025"/>
    </source>
</evidence>
<dbReference type="Pfam" id="PF13774">
    <property type="entry name" value="Longin"/>
    <property type="match status" value="1"/>
</dbReference>
<organism evidence="11 12">
    <name type="scientific">Stylonychia lemnae</name>
    <name type="common">Ciliate</name>
    <dbReference type="NCBI Taxonomy" id="5949"/>
    <lineage>
        <taxon>Eukaryota</taxon>
        <taxon>Sar</taxon>
        <taxon>Alveolata</taxon>
        <taxon>Ciliophora</taxon>
        <taxon>Intramacronucleata</taxon>
        <taxon>Spirotrichea</taxon>
        <taxon>Stichotrichia</taxon>
        <taxon>Sporadotrichida</taxon>
        <taxon>Oxytrichidae</taxon>
        <taxon>Stylonychinae</taxon>
        <taxon>Stylonychia</taxon>
    </lineage>
</organism>
<keyword evidence="12" id="KW-1185">Reference proteome</keyword>
<gene>
    <name evidence="11" type="primary">Contig5762.g6173</name>
    <name evidence="11" type="ORF">STYLEM_20834</name>
</gene>
<dbReference type="Pfam" id="PF00957">
    <property type="entry name" value="Synaptobrevin"/>
    <property type="match status" value="1"/>
</dbReference>
<dbReference type="PROSITE" id="PS50859">
    <property type="entry name" value="LONGIN"/>
    <property type="match status" value="1"/>
</dbReference>
<sequence length="182" mass="21152">MDLSMLWFYQKGMAKEHINFNSRTIASRIPPGNKASVSLENNVGVCYCWTTKDGISATAITDNDYPEKAAFIMLNNLIMDFRETFSDQPYIYEETKGDASVRYENLEIFLKKWQDPTEADKLLKIEKELHEVKEIIHKNLSDLLKKGEQLDELMVKSKDLSKVSVDFYKKAKKQNQKCCYMN</sequence>
<evidence type="ECO:0000256" key="7">
    <source>
        <dbReference type="ARBA" id="ARBA00046278"/>
    </source>
</evidence>
<keyword evidence="4" id="KW-0564">Palmitate</keyword>
<dbReference type="AlphaFoldDB" id="A0A078BAT6"/>
<evidence type="ECO:0000313" key="11">
    <source>
        <dbReference type="EMBL" id="CDW91675.1"/>
    </source>
</evidence>
<evidence type="ECO:0000256" key="4">
    <source>
        <dbReference type="ARBA" id="ARBA00023139"/>
    </source>
</evidence>
<dbReference type="InterPro" id="IPR010908">
    <property type="entry name" value="Longin_dom"/>
</dbReference>
<comment type="subcellular location">
    <subcellularLocation>
        <location evidence="7">Endomembrane system</location>
        <topology evidence="7">Lipid-anchor</topology>
        <orientation evidence="7">Cytoplasmic side</orientation>
    </subcellularLocation>
</comment>
<evidence type="ECO:0000256" key="2">
    <source>
        <dbReference type="ARBA" id="ARBA00022481"/>
    </source>
</evidence>
<proteinExistence type="inferred from homology"/>
<keyword evidence="3" id="KW-0472">Membrane</keyword>
<dbReference type="GO" id="GO:0005794">
    <property type="term" value="C:Golgi apparatus"/>
    <property type="evidence" value="ECO:0007669"/>
    <property type="project" value="TreeGrafter"/>
</dbReference>
<dbReference type="InterPro" id="IPR042855">
    <property type="entry name" value="V_SNARE_CC"/>
</dbReference>
<dbReference type="PANTHER" id="PTHR45806">
    <property type="entry name" value="SYNAPTOBREVIN HOMOLOG YKT6"/>
    <property type="match status" value="1"/>
</dbReference>
<keyword evidence="6" id="KW-0636">Prenylation</keyword>
<dbReference type="EMBL" id="CCKQ01019654">
    <property type="protein sequence ID" value="CDW91675.1"/>
    <property type="molecule type" value="Genomic_DNA"/>
</dbReference>
<dbReference type="Gene3D" id="1.20.5.110">
    <property type="match status" value="1"/>
</dbReference>
<dbReference type="Gene3D" id="3.30.450.50">
    <property type="entry name" value="Longin domain"/>
    <property type="match status" value="1"/>
</dbReference>
<dbReference type="OrthoDB" id="27923at2759"/>
<dbReference type="InParanoid" id="A0A078BAT6"/>
<keyword evidence="5" id="KW-0449">Lipoprotein</keyword>
<keyword evidence="8" id="KW-0175">Coiled coil</keyword>
<evidence type="ECO:0000313" key="12">
    <source>
        <dbReference type="Proteomes" id="UP000039865"/>
    </source>
</evidence>
<evidence type="ECO:0000259" key="9">
    <source>
        <dbReference type="PROSITE" id="PS50859"/>
    </source>
</evidence>
<reference evidence="11 12" key="1">
    <citation type="submission" date="2014-06" db="EMBL/GenBank/DDBJ databases">
        <authorList>
            <person name="Swart Estienne"/>
        </authorList>
    </citation>
    <scope>NUCLEOTIDE SEQUENCE [LARGE SCALE GENOMIC DNA]</scope>
    <source>
        <strain evidence="11 12">130c</strain>
    </source>
</reference>
<feature type="domain" description="V-SNARE coiled-coil homology" evidence="10">
    <location>
        <begin position="121"/>
        <end position="181"/>
    </location>
</feature>
<dbReference type="Proteomes" id="UP000039865">
    <property type="component" value="Unassembled WGS sequence"/>
</dbReference>
<dbReference type="InterPro" id="IPR011012">
    <property type="entry name" value="Longin-like_dom_sf"/>
</dbReference>
<dbReference type="GO" id="GO:0005484">
    <property type="term" value="F:SNAP receptor activity"/>
    <property type="evidence" value="ECO:0007669"/>
    <property type="project" value="TreeGrafter"/>
</dbReference>